<keyword evidence="4" id="KW-0456">Lyase</keyword>
<dbReference type="InterPro" id="IPR000408">
    <property type="entry name" value="Reg_chr_condens"/>
</dbReference>
<evidence type="ECO:0000256" key="5">
    <source>
        <dbReference type="ARBA" id="ARBA00023277"/>
    </source>
</evidence>
<dbReference type="Gene3D" id="1.10.8.1080">
    <property type="match status" value="1"/>
</dbReference>
<dbReference type="NCBIfam" id="NF009222">
    <property type="entry name" value="PRK12570.1"/>
    <property type="match status" value="1"/>
</dbReference>
<dbReference type="GO" id="GO:0042593">
    <property type="term" value="P:glucose homeostasis"/>
    <property type="evidence" value="ECO:0007669"/>
    <property type="project" value="TreeGrafter"/>
</dbReference>
<dbReference type="GO" id="GO:0004857">
    <property type="term" value="F:enzyme inhibitor activity"/>
    <property type="evidence" value="ECO:0007669"/>
    <property type="project" value="TreeGrafter"/>
</dbReference>
<dbReference type="InterPro" id="IPR002731">
    <property type="entry name" value="ATPase_BadF"/>
</dbReference>
<name>A0A0L0MYE0_TOLOC</name>
<dbReference type="Gene3D" id="3.40.50.10490">
    <property type="entry name" value="Glucose-6-phosphate isomerase like protein, domain 1"/>
    <property type="match status" value="1"/>
</dbReference>
<protein>
    <recommendedName>
        <fullName evidence="3">N-acetyl-D-glucosamine kinase</fullName>
        <ecNumber evidence="2">2.7.1.59</ecNumber>
    </recommendedName>
    <alternativeName>
        <fullName evidence="6">GlcNAc kinase</fullName>
    </alternativeName>
</protein>
<sequence>MQPQETCVPPVNIIMESSSSQPQPPPVVQLAGLQTETRNPRTTGIDRVSTQELCRILQREDSRIPAAVEPCVPVIAEVIDVLSERVHRGGRVFYIGAGTSGRLGVLDASEIPPTYSAPSDKFVALIAGGDDALRHAKEGAEDSRSGAEEDLQACAFDPAVDSLIGIASSGRTPYVLGGLAYVKSIGGATVGLVCVRPSAVGDEGNADHVIAAVTGPEVVTGSTRMKAGTATKLVLNMISTGIMVRLGKTYGNLMIDLKATNIKLRQRARNMLRLIGGAACKQTDEELDQVLQACRGSVKLAAVTIVLDVSVADAEARLERNKGVLARVLEEAHQQAAKEAHHDDGLVLCVDAAGTSCKAVIMTKDGATACGTAGPCNVYVFVPMAANAPACVLTCPHSSTIGLDAAMACISKAIQEAADNCEATKGCQFQAVEFSSAWVGIAGYDRPALASLIDTALAELLKLPLGQGLQVTTDIDLLATAVAANQDLDSVVVLVAGTGSVAMSYTRDGGAFRRTDRAGGWGYLLGDDGGGYGIGREALRRSLLAADLHRARGSPLPPLPEAVFQHFACRQPGDLLSMVLVPDAALHQAEGATQATTKRIASVARTVLALAAASDDDARRIVDGGTASLAQLVALLVESQGLAPARCGLVLAGGLMQDGRYRLRLVDAVEKQLGVFGQVEVVGQPALDGARFLLGAMLPTTVMP</sequence>
<dbReference type="AlphaFoldDB" id="A0A0L0MYE0"/>
<dbReference type="FunFam" id="3.40.50.10490:FF:000014">
    <property type="entry name" value="N-acetylmuramic acid 6-phosphate etherase"/>
    <property type="match status" value="1"/>
</dbReference>
<dbReference type="CDD" id="cd05007">
    <property type="entry name" value="SIS_Etherase"/>
    <property type="match status" value="1"/>
</dbReference>
<evidence type="ECO:0000259" key="8">
    <source>
        <dbReference type="PROSITE" id="PS51464"/>
    </source>
</evidence>
<dbReference type="PROSITE" id="PS50012">
    <property type="entry name" value="RCC1_3"/>
    <property type="match status" value="1"/>
</dbReference>
<dbReference type="GO" id="GO:0045127">
    <property type="term" value="F:N-acetylglucosamine kinase activity"/>
    <property type="evidence" value="ECO:0007669"/>
    <property type="project" value="UniProtKB-EC"/>
</dbReference>
<dbReference type="NCBIfam" id="NF003915">
    <property type="entry name" value="PRK05441.1"/>
    <property type="match status" value="1"/>
</dbReference>
<comment type="caution">
    <text evidence="9">The sequence shown here is derived from an EMBL/GenBank/DDBJ whole genome shotgun (WGS) entry which is preliminary data.</text>
</comment>
<dbReference type="InterPro" id="IPR040190">
    <property type="entry name" value="MURQ/GCKR"/>
</dbReference>
<evidence type="ECO:0000256" key="7">
    <source>
        <dbReference type="PROSITE-ProRule" id="PRU00235"/>
    </source>
</evidence>
<proteinExistence type="inferred from homology"/>
<dbReference type="InterPro" id="IPR005488">
    <property type="entry name" value="Etherase_MurQ"/>
</dbReference>
<dbReference type="GO" id="GO:0005654">
    <property type="term" value="C:nucleoplasm"/>
    <property type="evidence" value="ECO:0007669"/>
    <property type="project" value="TreeGrafter"/>
</dbReference>
<dbReference type="PROSITE" id="PS01272">
    <property type="entry name" value="GCKR"/>
    <property type="match status" value="1"/>
</dbReference>
<accession>A0A0L0MYE0</accession>
<dbReference type="GO" id="GO:0070095">
    <property type="term" value="F:fructose-6-phosphate binding"/>
    <property type="evidence" value="ECO:0007669"/>
    <property type="project" value="TreeGrafter"/>
</dbReference>
<feature type="repeat" description="RCC1" evidence="7">
    <location>
        <begin position="90"/>
        <end position="138"/>
    </location>
</feature>
<evidence type="ECO:0000313" key="10">
    <source>
        <dbReference type="Proteomes" id="UP000036947"/>
    </source>
</evidence>
<dbReference type="PANTHER" id="PTHR10088">
    <property type="entry name" value="GLUCOKINASE REGULATORY PROTEIN"/>
    <property type="match status" value="1"/>
</dbReference>
<dbReference type="OrthoDB" id="311172at2759"/>
<dbReference type="InterPro" id="IPR046348">
    <property type="entry name" value="SIS_dom_sf"/>
</dbReference>
<evidence type="ECO:0000256" key="2">
    <source>
        <dbReference type="ARBA" id="ARBA00012122"/>
    </source>
</evidence>
<evidence type="ECO:0000256" key="6">
    <source>
        <dbReference type="ARBA" id="ARBA00031123"/>
    </source>
</evidence>
<dbReference type="Pfam" id="PF22645">
    <property type="entry name" value="GKRP_SIS_N"/>
    <property type="match status" value="1"/>
</dbReference>
<dbReference type="GO" id="GO:0016835">
    <property type="term" value="F:carbon-oxygen lyase activity"/>
    <property type="evidence" value="ECO:0007669"/>
    <property type="project" value="InterPro"/>
</dbReference>
<feature type="domain" description="SIS" evidence="8">
    <location>
        <begin position="82"/>
        <end position="248"/>
    </location>
</feature>
<dbReference type="PROSITE" id="PS51464">
    <property type="entry name" value="SIS"/>
    <property type="match status" value="1"/>
</dbReference>
<keyword evidence="10" id="KW-1185">Reference proteome</keyword>
<dbReference type="GO" id="GO:0005829">
    <property type="term" value="C:cytosol"/>
    <property type="evidence" value="ECO:0007669"/>
    <property type="project" value="TreeGrafter"/>
</dbReference>
<dbReference type="SUPFAM" id="SSF53697">
    <property type="entry name" value="SIS domain"/>
    <property type="match status" value="1"/>
</dbReference>
<evidence type="ECO:0000256" key="1">
    <source>
        <dbReference type="ARBA" id="ARBA00006198"/>
    </source>
</evidence>
<dbReference type="GO" id="GO:0019899">
    <property type="term" value="F:enzyme binding"/>
    <property type="evidence" value="ECO:0007669"/>
    <property type="project" value="TreeGrafter"/>
</dbReference>
<dbReference type="EC" id="2.7.1.59" evidence="2"/>
<dbReference type="InterPro" id="IPR043129">
    <property type="entry name" value="ATPase_NBD"/>
</dbReference>
<evidence type="ECO:0000313" key="9">
    <source>
        <dbReference type="EMBL" id="KND86806.1"/>
    </source>
</evidence>
<evidence type="ECO:0000256" key="4">
    <source>
        <dbReference type="ARBA" id="ARBA00023239"/>
    </source>
</evidence>
<dbReference type="GO" id="GO:0009750">
    <property type="term" value="P:response to fructose"/>
    <property type="evidence" value="ECO:0007669"/>
    <property type="project" value="TreeGrafter"/>
</dbReference>
<dbReference type="EMBL" id="LFRF01000048">
    <property type="protein sequence ID" value="KND86806.1"/>
    <property type="molecule type" value="Genomic_DNA"/>
</dbReference>
<dbReference type="GO" id="GO:0030246">
    <property type="term" value="F:carbohydrate binding"/>
    <property type="evidence" value="ECO:0007669"/>
    <property type="project" value="TreeGrafter"/>
</dbReference>
<evidence type="ECO:0000256" key="3">
    <source>
        <dbReference type="ARBA" id="ARBA00014974"/>
    </source>
</evidence>
<dbReference type="Proteomes" id="UP000036947">
    <property type="component" value="Unassembled WGS sequence"/>
</dbReference>
<dbReference type="HAMAP" id="MF_00068">
    <property type="entry name" value="MurQ"/>
    <property type="match status" value="1"/>
</dbReference>
<dbReference type="STRING" id="1163406.A0A0L0MYE0"/>
<dbReference type="PANTHER" id="PTHR10088:SF4">
    <property type="entry name" value="GLUCOKINASE REGULATORY PROTEIN"/>
    <property type="match status" value="1"/>
</dbReference>
<reference evidence="9 10" key="1">
    <citation type="journal article" date="2015" name="BMC Genomics">
        <title>The genome of the truffle-parasite Tolypocladium ophioglossoides and the evolution of antifungal peptaibiotics.</title>
        <authorList>
            <person name="Quandt C.A."/>
            <person name="Bushley K.E."/>
            <person name="Spatafora J.W."/>
        </authorList>
    </citation>
    <scope>NUCLEOTIDE SEQUENCE [LARGE SCALE GENOMIC DNA]</scope>
    <source>
        <strain evidence="9 10">CBS 100239</strain>
    </source>
</reference>
<dbReference type="NCBIfam" id="TIGR00274">
    <property type="entry name" value="N-acetylmuramic acid 6-phosphate etherase"/>
    <property type="match status" value="1"/>
</dbReference>
<dbReference type="SUPFAM" id="SSF53067">
    <property type="entry name" value="Actin-like ATPase domain"/>
    <property type="match status" value="1"/>
</dbReference>
<gene>
    <name evidence="9" type="ORF">TOPH_08541</name>
</gene>
<organism evidence="9 10">
    <name type="scientific">Tolypocladium ophioglossoides (strain CBS 100239)</name>
    <name type="common">Snaketongue truffleclub</name>
    <name type="synonym">Elaphocordyceps ophioglossoides</name>
    <dbReference type="NCBI Taxonomy" id="1163406"/>
    <lineage>
        <taxon>Eukaryota</taxon>
        <taxon>Fungi</taxon>
        <taxon>Dikarya</taxon>
        <taxon>Ascomycota</taxon>
        <taxon>Pezizomycotina</taxon>
        <taxon>Sordariomycetes</taxon>
        <taxon>Hypocreomycetidae</taxon>
        <taxon>Hypocreales</taxon>
        <taxon>Ophiocordycipitaceae</taxon>
        <taxon>Tolypocladium</taxon>
    </lineage>
</organism>
<dbReference type="InterPro" id="IPR001347">
    <property type="entry name" value="SIS_dom"/>
</dbReference>
<comment type="similarity">
    <text evidence="1">Belongs to the eukaryotic-type N-acetylglucosamine kinase family.</text>
</comment>
<keyword evidence="5" id="KW-0119">Carbohydrate metabolism</keyword>
<dbReference type="Pfam" id="PF01869">
    <property type="entry name" value="BcrAD_BadFG"/>
    <property type="match status" value="1"/>
</dbReference>
<dbReference type="InterPro" id="IPR005486">
    <property type="entry name" value="Glucokinase_regulatory_CS"/>
</dbReference>
<dbReference type="Gene3D" id="3.30.420.40">
    <property type="match status" value="1"/>
</dbReference>
<dbReference type="GO" id="GO:0046348">
    <property type="term" value="P:amino sugar catabolic process"/>
    <property type="evidence" value="ECO:0007669"/>
    <property type="project" value="InterPro"/>
</dbReference>